<evidence type="ECO:0000313" key="6">
    <source>
        <dbReference type="Proteomes" id="UP000186817"/>
    </source>
</evidence>
<dbReference type="Gene3D" id="3.40.50.1820">
    <property type="entry name" value="alpha/beta hydrolase"/>
    <property type="match status" value="1"/>
</dbReference>
<dbReference type="InterPro" id="IPR029058">
    <property type="entry name" value="AB_hydrolase_fold"/>
</dbReference>
<dbReference type="ESTHER" id="symmi-a0a1q9cat4">
    <property type="family name" value="Carb_B_Root"/>
</dbReference>
<dbReference type="InterPro" id="IPR019826">
    <property type="entry name" value="Carboxylesterase_B_AS"/>
</dbReference>
<dbReference type="AlphaFoldDB" id="A0A1Q9CAT4"/>
<proteinExistence type="inferred from homology"/>
<evidence type="ECO:0000256" key="3">
    <source>
        <dbReference type="RuleBase" id="RU361235"/>
    </source>
</evidence>
<dbReference type="OrthoDB" id="423410at2759"/>
<dbReference type="OMA" id="SIAHHIM"/>
<feature type="chain" id="PRO_5011817514" description="Carboxylic ester hydrolase" evidence="3">
    <location>
        <begin position="18"/>
        <end position="551"/>
    </location>
</feature>
<dbReference type="SUPFAM" id="SSF53474">
    <property type="entry name" value="alpha/beta-Hydrolases"/>
    <property type="match status" value="1"/>
</dbReference>
<gene>
    <name evidence="5" type="primary">cryS</name>
    <name evidence="5" type="ORF">AK812_SmicGene39596</name>
</gene>
<evidence type="ECO:0000259" key="4">
    <source>
        <dbReference type="Pfam" id="PF00135"/>
    </source>
</evidence>
<feature type="domain" description="Carboxylesterase type B" evidence="4">
    <location>
        <begin position="19"/>
        <end position="469"/>
    </location>
</feature>
<dbReference type="PANTHER" id="PTHR11559">
    <property type="entry name" value="CARBOXYLESTERASE"/>
    <property type="match status" value="1"/>
</dbReference>
<dbReference type="InterPro" id="IPR002018">
    <property type="entry name" value="CarbesteraseB"/>
</dbReference>
<dbReference type="Pfam" id="PF00135">
    <property type="entry name" value="COesterase"/>
    <property type="match status" value="1"/>
</dbReference>
<feature type="signal peptide" evidence="3">
    <location>
        <begin position="1"/>
        <end position="17"/>
    </location>
</feature>
<keyword evidence="6" id="KW-1185">Reference proteome</keyword>
<dbReference type="EC" id="3.1.1.-" evidence="3"/>
<name>A0A1Q9CAT4_SYMMI</name>
<dbReference type="PROSITE" id="PS00122">
    <property type="entry name" value="CARBOXYLESTERASE_B_1"/>
    <property type="match status" value="1"/>
</dbReference>
<protein>
    <recommendedName>
        <fullName evidence="3">Carboxylic ester hydrolase</fullName>
        <ecNumber evidence="3">3.1.1.-</ecNumber>
    </recommendedName>
</protein>
<keyword evidence="3" id="KW-0732">Signal</keyword>
<evidence type="ECO:0000313" key="5">
    <source>
        <dbReference type="EMBL" id="OLP80039.1"/>
    </source>
</evidence>
<comment type="caution">
    <text evidence="5">The sequence shown here is derived from an EMBL/GenBank/DDBJ whole genome shotgun (WGS) entry which is preliminary data.</text>
</comment>
<organism evidence="5 6">
    <name type="scientific">Symbiodinium microadriaticum</name>
    <name type="common">Dinoflagellate</name>
    <name type="synonym">Zooxanthella microadriatica</name>
    <dbReference type="NCBI Taxonomy" id="2951"/>
    <lineage>
        <taxon>Eukaryota</taxon>
        <taxon>Sar</taxon>
        <taxon>Alveolata</taxon>
        <taxon>Dinophyceae</taxon>
        <taxon>Suessiales</taxon>
        <taxon>Symbiodiniaceae</taxon>
        <taxon>Symbiodinium</taxon>
    </lineage>
</organism>
<dbReference type="Proteomes" id="UP000186817">
    <property type="component" value="Unassembled WGS sequence"/>
</dbReference>
<reference evidence="5 6" key="1">
    <citation type="submission" date="2016-02" db="EMBL/GenBank/DDBJ databases">
        <title>Genome analysis of coral dinoflagellate symbionts highlights evolutionary adaptations to a symbiotic lifestyle.</title>
        <authorList>
            <person name="Aranda M."/>
            <person name="Li Y."/>
            <person name="Liew Y.J."/>
            <person name="Baumgarten S."/>
            <person name="Simakov O."/>
            <person name="Wilson M."/>
            <person name="Piel J."/>
            <person name="Ashoor H."/>
            <person name="Bougouffa S."/>
            <person name="Bajic V.B."/>
            <person name="Ryu T."/>
            <person name="Ravasi T."/>
            <person name="Bayer T."/>
            <person name="Micklem G."/>
            <person name="Kim H."/>
            <person name="Bhak J."/>
            <person name="Lajeunesse T.C."/>
            <person name="Voolstra C.R."/>
        </authorList>
    </citation>
    <scope>NUCLEOTIDE SEQUENCE [LARGE SCALE GENOMIC DNA]</scope>
    <source>
        <strain evidence="5 6">CCMP2467</strain>
    </source>
</reference>
<sequence>MALPALAVLTVLGSSVGQEVLTPLGPVRGRDYGDFVAFKGLPYAEPPERFGAPQPKRPWPSNETLDATRFRDACIHGGAHRDTDPTESFGAKREGLLPVVVWIHGGGFVKRSGSYPSFWGDGFVTDPEAPAILVTFNYRLGIFGFFSWEGAQANLGFRDQQLLLRWVQENIQAFGGDPGRVLLMGQSAGAMSVLCHIAAPGSAGLFHKAMANSPVGLFYRSRPENDEFVRSVARAVLCFGANVTSCLLRRPAFALRDTDIAPEYLRHLTAPWTESANMLAWMPILDAETLPLNPLDAMQQGKYNKVPTILSSVTNETLAFVPTELMRLGNNWPSYHETLRIVFRERADKVAAHYAASPDSSALPPARRAAVVTTDALMTCYARYAARALAARSETYLSTFMLQPHSSQMHLNSLCVEGPPAGASCHAADVLYQIPTSPRMTQRTKLFYATDAESKLARHYTRAIIQFVSGRQSDFVRYNASEVDAESTVSEEGSPTFLADVVEPRVIAGNNLDSVRLFLSLNDCGPVNRRPLGTAASQIPAAGLAESPSLT</sequence>
<accession>A0A1Q9CAT4</accession>
<evidence type="ECO:0000256" key="2">
    <source>
        <dbReference type="ARBA" id="ARBA00022801"/>
    </source>
</evidence>
<comment type="similarity">
    <text evidence="1 3">Belongs to the type-B carboxylesterase/lipase family.</text>
</comment>
<evidence type="ECO:0000256" key="1">
    <source>
        <dbReference type="ARBA" id="ARBA00005964"/>
    </source>
</evidence>
<dbReference type="InterPro" id="IPR050309">
    <property type="entry name" value="Type-B_Carboxylest/Lipase"/>
</dbReference>
<dbReference type="GO" id="GO:0016787">
    <property type="term" value="F:hydrolase activity"/>
    <property type="evidence" value="ECO:0007669"/>
    <property type="project" value="UniProtKB-KW"/>
</dbReference>
<keyword evidence="2 3" id="KW-0378">Hydrolase</keyword>
<dbReference type="EMBL" id="LSRX01001423">
    <property type="protein sequence ID" value="OLP80039.1"/>
    <property type="molecule type" value="Genomic_DNA"/>
</dbReference>